<evidence type="ECO:0000259" key="12">
    <source>
        <dbReference type="Pfam" id="PF12019"/>
    </source>
</evidence>
<feature type="transmembrane region" description="Helical" evidence="11">
    <location>
        <begin position="32"/>
        <end position="50"/>
    </location>
</feature>
<dbReference type="InterPro" id="IPR002416">
    <property type="entry name" value="T2SS_protein-GspH"/>
</dbReference>
<proteinExistence type="inferred from homology"/>
<sequence>MTGCVRLVADPASCTPHGAACRSAHGFTLIEILVVMALLLIVAGLAVVKLDDKGERATRKFAEELSIRLEAARDEAVYAGQPVAFSSDGQGYKFWQGDTARKQWIAAPAGSELSPRTLQGQVRIARQIVNGKDRPLGDRLVFNADGMVEPFMLLLEGGKSQVAVEGDALGRVSIRDVNADAP</sequence>
<keyword evidence="4" id="KW-0488">Methylation</keyword>
<dbReference type="RefSeq" id="WP_345923900.1">
    <property type="nucleotide sequence ID" value="NZ_JBDIVF010000001.1"/>
</dbReference>
<dbReference type="InterPro" id="IPR045584">
    <property type="entry name" value="Pilin-like"/>
</dbReference>
<evidence type="ECO:0000256" key="2">
    <source>
        <dbReference type="ARBA" id="ARBA00021549"/>
    </source>
</evidence>
<name>A0ABV2CLX6_9RHOO</name>
<evidence type="ECO:0000256" key="6">
    <source>
        <dbReference type="ARBA" id="ARBA00022692"/>
    </source>
</evidence>
<evidence type="ECO:0000256" key="11">
    <source>
        <dbReference type="SAM" id="Phobius"/>
    </source>
</evidence>
<dbReference type="EMBL" id="JBEWLZ010000002">
    <property type="protein sequence ID" value="MET1488902.1"/>
    <property type="molecule type" value="Genomic_DNA"/>
</dbReference>
<evidence type="ECO:0000256" key="1">
    <source>
        <dbReference type="ARBA" id="ARBA00004377"/>
    </source>
</evidence>
<keyword evidence="8 11" id="KW-0472">Membrane</keyword>
<evidence type="ECO:0000256" key="3">
    <source>
        <dbReference type="ARBA" id="ARBA00022475"/>
    </source>
</evidence>
<dbReference type="Gene3D" id="3.55.40.10">
    <property type="entry name" value="minor pseudopilin epsh domain"/>
    <property type="match status" value="1"/>
</dbReference>
<keyword evidence="6 11" id="KW-0812">Transmembrane</keyword>
<accession>A0ABV2CLX6</accession>
<organism evidence="13 14">
    <name type="scientific">Uliginosibacterium paludis</name>
    <dbReference type="NCBI Taxonomy" id="1615952"/>
    <lineage>
        <taxon>Bacteria</taxon>
        <taxon>Pseudomonadati</taxon>
        <taxon>Pseudomonadota</taxon>
        <taxon>Betaproteobacteria</taxon>
        <taxon>Rhodocyclales</taxon>
        <taxon>Zoogloeaceae</taxon>
        <taxon>Uliginosibacterium</taxon>
    </lineage>
</organism>
<keyword evidence="5" id="KW-0997">Cell inner membrane</keyword>
<dbReference type="InterPro" id="IPR022346">
    <property type="entry name" value="T2SS_GspH"/>
</dbReference>
<evidence type="ECO:0000256" key="8">
    <source>
        <dbReference type="ARBA" id="ARBA00023136"/>
    </source>
</evidence>
<dbReference type="PROSITE" id="PS00409">
    <property type="entry name" value="PROKAR_NTER_METHYL"/>
    <property type="match status" value="1"/>
</dbReference>
<evidence type="ECO:0000256" key="4">
    <source>
        <dbReference type="ARBA" id="ARBA00022481"/>
    </source>
</evidence>
<comment type="caution">
    <text evidence="13">The sequence shown here is derived from an EMBL/GenBank/DDBJ whole genome shotgun (WGS) entry which is preliminary data.</text>
</comment>
<dbReference type="Pfam" id="PF07963">
    <property type="entry name" value="N_methyl"/>
    <property type="match status" value="1"/>
</dbReference>
<comment type="subcellular location">
    <subcellularLocation>
        <location evidence="1">Cell inner membrane</location>
        <topology evidence="1">Single-pass membrane protein</topology>
    </subcellularLocation>
</comment>
<dbReference type="PRINTS" id="PR00885">
    <property type="entry name" value="BCTERIALGSPH"/>
</dbReference>
<reference evidence="13 14" key="1">
    <citation type="submission" date="2024-07" db="EMBL/GenBank/DDBJ databases">
        <title>Uliginosibacterium paludis KCTC:42655.</title>
        <authorList>
            <person name="Kim M.K."/>
        </authorList>
    </citation>
    <scope>NUCLEOTIDE SEQUENCE [LARGE SCALE GENOMIC DNA]</scope>
    <source>
        <strain evidence="13 14">KCTC 42655</strain>
    </source>
</reference>
<evidence type="ECO:0000313" key="13">
    <source>
        <dbReference type="EMBL" id="MET1488902.1"/>
    </source>
</evidence>
<keyword evidence="3" id="KW-1003">Cell membrane</keyword>
<dbReference type="SUPFAM" id="SSF54523">
    <property type="entry name" value="Pili subunits"/>
    <property type="match status" value="1"/>
</dbReference>
<gene>
    <name evidence="13" type="ORF">ABVT11_03620</name>
</gene>
<dbReference type="NCBIfam" id="TIGR02532">
    <property type="entry name" value="IV_pilin_GFxxxE"/>
    <property type="match status" value="1"/>
</dbReference>
<dbReference type="Pfam" id="PF12019">
    <property type="entry name" value="GspH"/>
    <property type="match status" value="1"/>
</dbReference>
<evidence type="ECO:0000256" key="9">
    <source>
        <dbReference type="ARBA" id="ARBA00025772"/>
    </source>
</evidence>
<evidence type="ECO:0000256" key="5">
    <source>
        <dbReference type="ARBA" id="ARBA00022519"/>
    </source>
</evidence>
<evidence type="ECO:0000256" key="10">
    <source>
        <dbReference type="ARBA" id="ARBA00030775"/>
    </source>
</evidence>
<comment type="similarity">
    <text evidence="9">Belongs to the GSP H family.</text>
</comment>
<keyword evidence="14" id="KW-1185">Reference proteome</keyword>
<evidence type="ECO:0000313" key="14">
    <source>
        <dbReference type="Proteomes" id="UP001548590"/>
    </source>
</evidence>
<dbReference type="InterPro" id="IPR012902">
    <property type="entry name" value="N_methyl_site"/>
</dbReference>
<keyword evidence="7 11" id="KW-1133">Transmembrane helix</keyword>
<evidence type="ECO:0000256" key="7">
    <source>
        <dbReference type="ARBA" id="ARBA00022989"/>
    </source>
</evidence>
<feature type="domain" description="General secretion pathway GspH" evidence="12">
    <location>
        <begin position="62"/>
        <end position="168"/>
    </location>
</feature>
<dbReference type="Proteomes" id="UP001548590">
    <property type="component" value="Unassembled WGS sequence"/>
</dbReference>
<protein>
    <recommendedName>
        <fullName evidence="2">Type II secretion system protein H</fullName>
    </recommendedName>
    <alternativeName>
        <fullName evidence="10">General secretion pathway protein H</fullName>
    </alternativeName>
</protein>